<evidence type="ECO:0000313" key="3">
    <source>
        <dbReference type="EMBL" id="MCP0887785.1"/>
    </source>
</evidence>
<evidence type="ECO:0000313" key="4">
    <source>
        <dbReference type="Proteomes" id="UP001139006"/>
    </source>
</evidence>
<keyword evidence="3" id="KW-0255">Endonuclease</keyword>
<dbReference type="Proteomes" id="UP001139006">
    <property type="component" value="Unassembled WGS sequence"/>
</dbReference>
<gene>
    <name evidence="3" type="ORF">LB941_10635</name>
</gene>
<dbReference type="RefSeq" id="WP_253361946.1">
    <property type="nucleotide sequence ID" value="NZ_JAIULA010000025.1"/>
</dbReference>
<keyword evidence="3" id="KW-0540">Nuclease</keyword>
<feature type="domain" description="DNA/RNA non-specific endonuclease/pyrophosphatase/phosphodiesterase" evidence="2">
    <location>
        <begin position="217"/>
        <end position="336"/>
    </location>
</feature>
<name>A0A9X2FM58_9LACO</name>
<keyword evidence="4" id="KW-1185">Reference proteome</keyword>
<dbReference type="InterPro" id="IPR001604">
    <property type="entry name" value="Endo_G_ENPP1-like_dom"/>
</dbReference>
<feature type="coiled-coil region" evidence="1">
    <location>
        <begin position="65"/>
        <end position="120"/>
    </location>
</feature>
<dbReference type="GO" id="GO:0046872">
    <property type="term" value="F:metal ion binding"/>
    <property type="evidence" value="ECO:0007669"/>
    <property type="project" value="InterPro"/>
</dbReference>
<evidence type="ECO:0000256" key="1">
    <source>
        <dbReference type="SAM" id="Coils"/>
    </source>
</evidence>
<dbReference type="AlphaFoldDB" id="A0A9X2FM58"/>
<dbReference type="GO" id="GO:0003676">
    <property type="term" value="F:nucleic acid binding"/>
    <property type="evidence" value="ECO:0007669"/>
    <property type="project" value="InterPro"/>
</dbReference>
<dbReference type="GO" id="GO:0016787">
    <property type="term" value="F:hydrolase activity"/>
    <property type="evidence" value="ECO:0007669"/>
    <property type="project" value="InterPro"/>
</dbReference>
<comment type="caution">
    <text evidence="3">The sequence shown here is derived from an EMBL/GenBank/DDBJ whole genome shotgun (WGS) entry which is preliminary data.</text>
</comment>
<reference evidence="3 4" key="1">
    <citation type="journal article" date="2023" name="Int. J. Syst. Evol. Microbiol.">
        <title>Ligilactobacillus ubinensis sp. nov., a novel species isolated from the wild ferment of a durian fruit (Durio zibethinus).</title>
        <authorList>
            <person name="Heng Y.C."/>
            <person name="Menon N."/>
            <person name="Chen B."/>
            <person name="Loo B.Z.L."/>
            <person name="Wong G.W.J."/>
            <person name="Lim A.C.H."/>
            <person name="Silvaraju S."/>
            <person name="Kittelmann S."/>
        </authorList>
    </citation>
    <scope>NUCLEOTIDE SEQUENCE [LARGE SCALE GENOMIC DNA]</scope>
    <source>
        <strain evidence="3 4">WILCCON 0076</strain>
    </source>
</reference>
<sequence length="364" mass="41987">MGTKDNSFENLIEQEKKITEQILFLQEKLKKSKQQREAHVNSLLRKEVLSFLGIDDDEISDPDDVKKVTEKLRELKTLKKVTREKEKVANGTENSAPYIIREKKSANKNINRNINKEQHKDKVKPAKVLQLNAAKNEQVQKPKKENTVAEYENIPSDDINRARNSLTVGIQKSYNLASSKLDYDVERNVFVVNDNKTRLGFTQPRTKKMPTLRVDSRQRPTKASMWVVKENLPKISNKEPINTDPVGFTDGFTRGHLIARSLFDDRIFKTKNTKRTNLTPQTRWSNGVLQTEIENEVLGATRVHDNVRYQVEPMYHNSTEVIPRCYHIQARSRDGKFKLNVIVPNVEPGYRINYLTGTMTPATE</sequence>
<keyword evidence="1" id="KW-0175">Coiled coil</keyword>
<dbReference type="EMBL" id="JAIULA010000025">
    <property type="protein sequence ID" value="MCP0887785.1"/>
    <property type="molecule type" value="Genomic_DNA"/>
</dbReference>
<proteinExistence type="predicted"/>
<accession>A0A9X2FM58</accession>
<dbReference type="Pfam" id="PF01223">
    <property type="entry name" value="Endonuclease_NS"/>
    <property type="match status" value="1"/>
</dbReference>
<dbReference type="Gene3D" id="3.40.570.10">
    <property type="entry name" value="Extracellular Endonuclease, subunit A"/>
    <property type="match status" value="1"/>
</dbReference>
<dbReference type="InterPro" id="IPR044929">
    <property type="entry name" value="DNA/RNA_non-sp_Endonuclease_sf"/>
</dbReference>
<evidence type="ECO:0000259" key="2">
    <source>
        <dbReference type="Pfam" id="PF01223"/>
    </source>
</evidence>
<organism evidence="3 4">
    <name type="scientific">Ligilactobacillus ubinensis</name>
    <dbReference type="NCBI Taxonomy" id="2876789"/>
    <lineage>
        <taxon>Bacteria</taxon>
        <taxon>Bacillati</taxon>
        <taxon>Bacillota</taxon>
        <taxon>Bacilli</taxon>
        <taxon>Lactobacillales</taxon>
        <taxon>Lactobacillaceae</taxon>
        <taxon>Ligilactobacillus</taxon>
    </lineage>
</organism>
<dbReference type="GO" id="GO:0004519">
    <property type="term" value="F:endonuclease activity"/>
    <property type="evidence" value="ECO:0007669"/>
    <property type="project" value="UniProtKB-KW"/>
</dbReference>
<feature type="coiled-coil region" evidence="1">
    <location>
        <begin position="8"/>
        <end position="35"/>
    </location>
</feature>
<protein>
    <submittedName>
        <fullName evidence="3">DNA/RNA non-specific endonuclease</fullName>
    </submittedName>
</protein>
<keyword evidence="3" id="KW-0378">Hydrolase</keyword>